<evidence type="ECO:0000313" key="2">
    <source>
        <dbReference type="Proteomes" id="UP000006804"/>
    </source>
</evidence>
<dbReference type="EMBL" id="CP002351">
    <property type="protein sequence ID" value="AEH50515.1"/>
    <property type="molecule type" value="Genomic_DNA"/>
</dbReference>
<keyword evidence="2" id="KW-1185">Reference proteome</keyword>
<dbReference type="Proteomes" id="UP000006804">
    <property type="component" value="Chromosome"/>
</dbReference>
<dbReference type="HOGENOM" id="CLU_180792_0_0_0"/>
<dbReference type="STRING" id="688269.Theth_0420"/>
<accession>F7YW28</accession>
<reference evidence="1 2" key="1">
    <citation type="submission" date="2010-11" db="EMBL/GenBank/DDBJ databases">
        <title>The complete genome of Thermotoga thermarum DSM 5069.</title>
        <authorList>
            <consortium name="US DOE Joint Genome Institute (JGI-PGF)"/>
            <person name="Lucas S."/>
            <person name="Copeland A."/>
            <person name="Lapidus A."/>
            <person name="Bruce D."/>
            <person name="Goodwin L."/>
            <person name="Pitluck S."/>
            <person name="Kyrpides N."/>
            <person name="Mavromatis K."/>
            <person name="Ivanova N."/>
            <person name="Zeytun A."/>
            <person name="Brettin T."/>
            <person name="Detter J.C."/>
            <person name="Tapia R."/>
            <person name="Han C."/>
            <person name="Land M."/>
            <person name="Hauser L."/>
            <person name="Markowitz V."/>
            <person name="Cheng J.-F."/>
            <person name="Hugenholtz P."/>
            <person name="Woyke T."/>
            <person name="Wu D."/>
            <person name="Spring S."/>
            <person name="Schroeder M."/>
            <person name="Brambilla E."/>
            <person name="Klenk H.-P."/>
            <person name="Eisen J.A."/>
        </authorList>
    </citation>
    <scope>NUCLEOTIDE SEQUENCE [LARGE SCALE GENOMIC DNA]</scope>
    <source>
        <strain evidence="1 2">DSM 5069</strain>
    </source>
</reference>
<dbReference type="PATRIC" id="fig|688269.3.peg.431"/>
<dbReference type="AlphaFoldDB" id="F7YW28"/>
<dbReference type="KEGG" id="tta:Theth_0420"/>
<proteinExistence type="predicted"/>
<organism evidence="1 2">
    <name type="scientific">Pseudothermotoga thermarum DSM 5069</name>
    <dbReference type="NCBI Taxonomy" id="688269"/>
    <lineage>
        <taxon>Bacteria</taxon>
        <taxon>Thermotogati</taxon>
        <taxon>Thermotogota</taxon>
        <taxon>Thermotogae</taxon>
        <taxon>Thermotogales</taxon>
        <taxon>Thermotogaceae</taxon>
        <taxon>Pseudothermotoga</taxon>
    </lineage>
</organism>
<dbReference type="RefSeq" id="WP_013931738.1">
    <property type="nucleotide sequence ID" value="NC_015707.1"/>
</dbReference>
<name>F7YW28_9THEM</name>
<protein>
    <submittedName>
        <fullName evidence="1">DNA binding domain protein, excisionase family</fullName>
    </submittedName>
</protein>
<evidence type="ECO:0000313" key="1">
    <source>
        <dbReference type="EMBL" id="AEH50515.1"/>
    </source>
</evidence>
<sequence>MRRKYELALRKAAAIIGVSHEALRKWWARMNAEKIEGNAVVAIDEMKVNINEVKRKKVIYALVSKTREKGKAMAMVRLRVNFVSGNGLKRYSFPFSIAAF</sequence>
<gene>
    <name evidence="1" type="ORF">Theth_0420</name>
</gene>